<organism evidence="2 3">
    <name type="scientific">Floridaenema aerugineum BLCC-F46</name>
    <dbReference type="NCBI Taxonomy" id="3153654"/>
    <lineage>
        <taxon>Bacteria</taxon>
        <taxon>Bacillati</taxon>
        <taxon>Cyanobacteriota</taxon>
        <taxon>Cyanophyceae</taxon>
        <taxon>Oscillatoriophycideae</taxon>
        <taxon>Aerosakkonematales</taxon>
        <taxon>Aerosakkonemataceae</taxon>
        <taxon>Floridanema</taxon>
        <taxon>Floridanema aerugineum</taxon>
    </lineage>
</organism>
<gene>
    <name evidence="2" type="ORF">ACE1CC_28920</name>
</gene>
<evidence type="ECO:0000256" key="1">
    <source>
        <dbReference type="SAM" id="Phobius"/>
    </source>
</evidence>
<name>A0ABV4XDL5_9CYAN</name>
<dbReference type="EMBL" id="JBHFNQ010000212">
    <property type="protein sequence ID" value="MFB2880891.1"/>
    <property type="molecule type" value="Genomic_DNA"/>
</dbReference>
<keyword evidence="3" id="KW-1185">Reference proteome</keyword>
<keyword evidence="1" id="KW-0812">Transmembrane</keyword>
<proteinExistence type="predicted"/>
<evidence type="ECO:0000313" key="3">
    <source>
        <dbReference type="Proteomes" id="UP001576774"/>
    </source>
</evidence>
<protein>
    <submittedName>
        <fullName evidence="2">Uncharacterized protein</fullName>
    </submittedName>
</protein>
<keyword evidence="1" id="KW-0472">Membrane</keyword>
<comment type="caution">
    <text evidence="2">The sequence shown here is derived from an EMBL/GenBank/DDBJ whole genome shotgun (WGS) entry which is preliminary data.</text>
</comment>
<evidence type="ECO:0000313" key="2">
    <source>
        <dbReference type="EMBL" id="MFB2880891.1"/>
    </source>
</evidence>
<keyword evidence="1" id="KW-1133">Transmembrane helix</keyword>
<feature type="transmembrane region" description="Helical" evidence="1">
    <location>
        <begin position="12"/>
        <end position="38"/>
    </location>
</feature>
<dbReference type="RefSeq" id="WP_413273885.1">
    <property type="nucleotide sequence ID" value="NZ_JBHFNQ010000212.1"/>
</dbReference>
<reference evidence="2 3" key="1">
    <citation type="submission" date="2024-09" db="EMBL/GenBank/DDBJ databases">
        <title>Floridaenema gen nov. (Aerosakkonemataceae, Aerosakkonematales ord. nov., Cyanobacteria) from benthic tropical and subtropical fresh waters, with the description of four new species.</title>
        <authorList>
            <person name="Moretto J.A."/>
            <person name="Berthold D.E."/>
            <person name="Lefler F.W."/>
            <person name="Huang I.-S."/>
            <person name="Laughinghouse H. IV."/>
        </authorList>
    </citation>
    <scope>NUCLEOTIDE SEQUENCE [LARGE SCALE GENOMIC DNA]</scope>
    <source>
        <strain evidence="2 3">BLCC-F46</strain>
    </source>
</reference>
<sequence length="46" mass="5327">MKPNQKQIRCIIIFLVTTIVGFIAPSFCTGLQVCILVWDLWENCDR</sequence>
<accession>A0ABV4XDL5</accession>
<dbReference type="Proteomes" id="UP001576774">
    <property type="component" value="Unassembled WGS sequence"/>
</dbReference>